<evidence type="ECO:0000313" key="2">
    <source>
        <dbReference type="Proteomes" id="UP000584670"/>
    </source>
</evidence>
<protein>
    <submittedName>
        <fullName evidence="1">Uncharacterized protein</fullName>
    </submittedName>
</protein>
<comment type="caution">
    <text evidence="1">The sequence shown here is derived from an EMBL/GenBank/DDBJ whole genome shotgun (WGS) entry which is preliminary data.</text>
</comment>
<dbReference type="EMBL" id="JACMSF010000047">
    <property type="protein sequence ID" value="MBC2906245.1"/>
    <property type="molecule type" value="Genomic_DNA"/>
</dbReference>
<accession>A0A7X1J9P3</accession>
<gene>
    <name evidence="1" type="ORF">H4N64_32850</name>
</gene>
<name>A0A7X1J9P3_9ACTN</name>
<dbReference type="AlphaFoldDB" id="A0A7X1J9P3"/>
<dbReference type="Proteomes" id="UP000584670">
    <property type="component" value="Unassembled WGS sequence"/>
</dbReference>
<evidence type="ECO:0000313" key="1">
    <source>
        <dbReference type="EMBL" id="MBC2906245.1"/>
    </source>
</evidence>
<sequence>MWLAKYLLPLGPRKIGHGRVGLLGAAAEAGGARRSAPCTAKGYLDWKLDYRAGQTLAVRGSLLVQGPGRLVP</sequence>
<reference evidence="1 2" key="1">
    <citation type="submission" date="2020-08" db="EMBL/GenBank/DDBJ databases">
        <title>Streptomyces sp. PSKA01 genome sequencing and assembly.</title>
        <authorList>
            <person name="Mandal S."/>
            <person name="Maiti P.K."/>
            <person name="Das P."/>
        </authorList>
    </citation>
    <scope>NUCLEOTIDE SEQUENCE [LARGE SCALE GENOMIC DNA]</scope>
    <source>
        <strain evidence="1 2">PSKA01</strain>
    </source>
</reference>
<dbReference type="RefSeq" id="WP_186286138.1">
    <property type="nucleotide sequence ID" value="NZ_JACMSF010000047.1"/>
</dbReference>
<proteinExistence type="predicted"/>
<organism evidence="1 2">
    <name type="scientific">Streptomyces cupreus</name>
    <dbReference type="NCBI Taxonomy" id="2759956"/>
    <lineage>
        <taxon>Bacteria</taxon>
        <taxon>Bacillati</taxon>
        <taxon>Actinomycetota</taxon>
        <taxon>Actinomycetes</taxon>
        <taxon>Kitasatosporales</taxon>
        <taxon>Streptomycetaceae</taxon>
        <taxon>Streptomyces</taxon>
    </lineage>
</organism>
<keyword evidence="2" id="KW-1185">Reference proteome</keyword>